<dbReference type="Pfam" id="PF16499">
    <property type="entry name" value="Melibiase_2"/>
    <property type="match status" value="1"/>
</dbReference>
<accession>A0AAV8WPG9</accession>
<evidence type="ECO:0000313" key="5">
    <source>
        <dbReference type="EMBL" id="KAJ8928675.1"/>
    </source>
</evidence>
<keyword evidence="4" id="KW-1015">Disulfide bond</keyword>
<dbReference type="PRINTS" id="PR00740">
    <property type="entry name" value="GLHYDRLASE27"/>
</dbReference>
<evidence type="ECO:0000256" key="1">
    <source>
        <dbReference type="ARBA" id="ARBA00009743"/>
    </source>
</evidence>
<reference evidence="5" key="1">
    <citation type="journal article" date="2023" name="Insect Mol. Biol.">
        <title>Genome sequencing provides insights into the evolution of gene families encoding plant cell wall-degrading enzymes in longhorned beetles.</title>
        <authorList>
            <person name="Shin N.R."/>
            <person name="Okamura Y."/>
            <person name="Kirsch R."/>
            <person name="Pauchet Y."/>
        </authorList>
    </citation>
    <scope>NUCLEOTIDE SEQUENCE</scope>
    <source>
        <strain evidence="5">RBIC_L_NR</strain>
    </source>
</reference>
<comment type="similarity">
    <text evidence="1 4">Belongs to the glycosyl hydrolase 27 family.</text>
</comment>
<dbReference type="InterPro" id="IPR017853">
    <property type="entry name" value="GH"/>
</dbReference>
<proteinExistence type="inferred from homology"/>
<keyword evidence="3 4" id="KW-0326">Glycosidase</keyword>
<keyword evidence="6" id="KW-1185">Reference proteome</keyword>
<dbReference type="PANTHER" id="PTHR11452">
    <property type="entry name" value="ALPHA-GALACTOSIDASE/ALPHA-N-ACETYLGALACTOSAMINIDASE"/>
    <property type="match status" value="1"/>
</dbReference>
<dbReference type="InterPro" id="IPR013780">
    <property type="entry name" value="Glyco_hydro_b"/>
</dbReference>
<dbReference type="EC" id="3.2.1.-" evidence="4"/>
<dbReference type="PANTHER" id="PTHR11452:SF83">
    <property type="entry name" value="ALPHA-GALACTOSIDASE"/>
    <property type="match status" value="1"/>
</dbReference>
<keyword evidence="2 4" id="KW-0378">Hydrolase</keyword>
<comment type="caution">
    <text evidence="5">The sequence shown here is derived from an EMBL/GenBank/DDBJ whole genome shotgun (WGS) entry which is preliminary data.</text>
</comment>
<dbReference type="Proteomes" id="UP001162156">
    <property type="component" value="Unassembled WGS sequence"/>
</dbReference>
<dbReference type="Gene3D" id="2.60.40.1180">
    <property type="entry name" value="Golgi alpha-mannosidase II"/>
    <property type="match status" value="1"/>
</dbReference>
<dbReference type="InterPro" id="IPR002241">
    <property type="entry name" value="Glyco_hydro_27"/>
</dbReference>
<dbReference type="GO" id="GO:0009311">
    <property type="term" value="P:oligosaccharide metabolic process"/>
    <property type="evidence" value="ECO:0007669"/>
    <property type="project" value="TreeGrafter"/>
</dbReference>
<dbReference type="Gene3D" id="3.20.20.70">
    <property type="entry name" value="Aldolase class I"/>
    <property type="match status" value="1"/>
</dbReference>
<dbReference type="InterPro" id="IPR013785">
    <property type="entry name" value="Aldolase_TIM"/>
</dbReference>
<dbReference type="AlphaFoldDB" id="A0AAV8WPG9"/>
<dbReference type="SUPFAM" id="SSF51445">
    <property type="entry name" value="(Trans)glycosidases"/>
    <property type="match status" value="1"/>
</dbReference>
<dbReference type="GO" id="GO:0005737">
    <property type="term" value="C:cytoplasm"/>
    <property type="evidence" value="ECO:0007669"/>
    <property type="project" value="TreeGrafter"/>
</dbReference>
<evidence type="ECO:0000256" key="2">
    <source>
        <dbReference type="ARBA" id="ARBA00022801"/>
    </source>
</evidence>
<gene>
    <name evidence="5" type="ORF">NQ314_018728</name>
</gene>
<protein>
    <recommendedName>
        <fullName evidence="4">Alpha-galactosidase</fullName>
        <ecNumber evidence="4">3.2.1.-</ecNumber>
    </recommendedName>
</protein>
<dbReference type="SUPFAM" id="SSF51011">
    <property type="entry name" value="Glycosyl hydrolase domain"/>
    <property type="match status" value="1"/>
</dbReference>
<dbReference type="GO" id="GO:0016139">
    <property type="term" value="P:glycoside catabolic process"/>
    <property type="evidence" value="ECO:0007669"/>
    <property type="project" value="TreeGrafter"/>
</dbReference>
<evidence type="ECO:0000313" key="6">
    <source>
        <dbReference type="Proteomes" id="UP001162156"/>
    </source>
</evidence>
<organism evidence="5 6">
    <name type="scientific">Rhamnusium bicolor</name>
    <dbReference type="NCBI Taxonomy" id="1586634"/>
    <lineage>
        <taxon>Eukaryota</taxon>
        <taxon>Metazoa</taxon>
        <taxon>Ecdysozoa</taxon>
        <taxon>Arthropoda</taxon>
        <taxon>Hexapoda</taxon>
        <taxon>Insecta</taxon>
        <taxon>Pterygota</taxon>
        <taxon>Neoptera</taxon>
        <taxon>Endopterygota</taxon>
        <taxon>Coleoptera</taxon>
        <taxon>Polyphaga</taxon>
        <taxon>Cucujiformia</taxon>
        <taxon>Chrysomeloidea</taxon>
        <taxon>Cerambycidae</taxon>
        <taxon>Lepturinae</taxon>
        <taxon>Rhagiini</taxon>
        <taxon>Rhamnusium</taxon>
    </lineage>
</organism>
<evidence type="ECO:0000256" key="3">
    <source>
        <dbReference type="ARBA" id="ARBA00023295"/>
    </source>
</evidence>
<dbReference type="GO" id="GO:0004557">
    <property type="term" value="F:alpha-galactosidase activity"/>
    <property type="evidence" value="ECO:0007669"/>
    <property type="project" value="TreeGrafter"/>
</dbReference>
<dbReference type="EMBL" id="JANEYF010005298">
    <property type="protein sequence ID" value="KAJ8928675.1"/>
    <property type="molecule type" value="Genomic_DNA"/>
</dbReference>
<name>A0AAV8WPG9_9CUCU</name>
<evidence type="ECO:0000256" key="4">
    <source>
        <dbReference type="RuleBase" id="RU361168"/>
    </source>
</evidence>
<comment type="subunit">
    <text evidence="4">Homodimer.</text>
</comment>
<sequence length="227" mass="26219">MEYCNLWRNYGDIEDSWDDVKDIAKWFADNQEYLSKFAGPGHWNDPDMLIIGDFGLSLEQSKSQMTIWSLLAAPLIMSVDLRTIEQEFRNILLNKHAISINQDPLGIPGRLLSEKNKIHVWTKPISSKNHSLNSLAVGFVSYRIDGYIYIHKFYLSDFGLDKSTKYKITYLLRVIFKSSSTLLILKLIIWEQWSERPGSLQCILVSFKGTVVKILSNRVLEIPRVCD</sequence>